<keyword evidence="2" id="KW-0812">Transmembrane</keyword>
<gene>
    <name evidence="4" type="ORF">Prum_045600</name>
</gene>
<comment type="caution">
    <text evidence="4">The sequence shown here is derived from an EMBL/GenBank/DDBJ whole genome shotgun (WGS) entry which is preliminary data.</text>
</comment>
<dbReference type="AlphaFoldDB" id="A0A6V8L7F6"/>
<dbReference type="RefSeq" id="WP_173078164.1">
    <property type="nucleotide sequence ID" value="NZ_BAABJB010000062.1"/>
</dbReference>
<dbReference type="SUPFAM" id="SSF50998">
    <property type="entry name" value="Quinoprotein alcohol dehydrogenase-like"/>
    <property type="match status" value="1"/>
</dbReference>
<proteinExistence type="predicted"/>
<feature type="region of interest" description="Disordered" evidence="1">
    <location>
        <begin position="440"/>
        <end position="467"/>
    </location>
</feature>
<keyword evidence="2" id="KW-1133">Transmembrane helix</keyword>
<dbReference type="InterPro" id="IPR011047">
    <property type="entry name" value="Quinoprotein_ADH-like_sf"/>
</dbReference>
<dbReference type="Pfam" id="PF13360">
    <property type="entry name" value="PQQ_2"/>
    <property type="match status" value="1"/>
</dbReference>
<accession>A0A6V8L7F6</accession>
<feature type="compositionally biased region" description="Polar residues" evidence="1">
    <location>
        <begin position="442"/>
        <end position="453"/>
    </location>
</feature>
<dbReference type="Gene3D" id="2.130.10.10">
    <property type="entry name" value="YVTN repeat-like/Quinoprotein amine dehydrogenase"/>
    <property type="match status" value="1"/>
</dbReference>
<protein>
    <recommendedName>
        <fullName evidence="3">Pyrrolo-quinoline quinone repeat domain-containing protein</fullName>
    </recommendedName>
</protein>
<organism evidence="4 5">
    <name type="scientific">Phytohabitans rumicis</name>
    <dbReference type="NCBI Taxonomy" id="1076125"/>
    <lineage>
        <taxon>Bacteria</taxon>
        <taxon>Bacillati</taxon>
        <taxon>Actinomycetota</taxon>
        <taxon>Actinomycetes</taxon>
        <taxon>Micromonosporales</taxon>
        <taxon>Micromonosporaceae</taxon>
    </lineage>
</organism>
<evidence type="ECO:0000256" key="1">
    <source>
        <dbReference type="SAM" id="MobiDB-lite"/>
    </source>
</evidence>
<name>A0A6V8L7F6_9ACTN</name>
<evidence type="ECO:0000256" key="2">
    <source>
        <dbReference type="SAM" id="Phobius"/>
    </source>
</evidence>
<sequence length="467" mass="49484">MAKGTANGRAGWVVAALIVLVILVSTNTWNPFPGLWDWVNTSQPLSAPKVSWQQRLGGSPKSVVMAGNAIMVEHRTSVEGRSLTTGIRLWETKKDWGAVAGEGNDAVVVVGDLLKKGYEVLDPVSGTVRRTDEDAVAVWTYRNALLDVRCGGAKDCTLTAWEPRGSSPMWTVDLPGVGFVLFADNPDLLDAKPLTARRVAGDAAGPALMPSLLGFPVDGRVRVVDTAAGRAVQDFDPGRRDRYVVVGGRVLRVEARSADGSCYFTVTATDPAAEKEVWRHEALNLRTADGAGCTQRDDPAGGQNVIVAVAADGSEVVVDTYDGRVLWIGKQGEKLLAVDDRYALVRPSGGKVVTAYEFGVKKARWSFESEDKKVQAVITRFAAVVVPEEPDRIVALAPANGKKLADLRSSAKVWAIGAGGMIIGEGREIGYVPFAGSGATPAPTSGGSTTDSSLCDGPKEPQCNADK</sequence>
<evidence type="ECO:0000313" key="4">
    <source>
        <dbReference type="EMBL" id="GFJ90918.1"/>
    </source>
</evidence>
<evidence type="ECO:0000259" key="3">
    <source>
        <dbReference type="Pfam" id="PF13360"/>
    </source>
</evidence>
<dbReference type="InterPro" id="IPR015943">
    <property type="entry name" value="WD40/YVTN_repeat-like_dom_sf"/>
</dbReference>
<reference evidence="4 5" key="2">
    <citation type="submission" date="2020-03" db="EMBL/GenBank/DDBJ databases">
        <authorList>
            <person name="Ichikawa N."/>
            <person name="Kimura A."/>
            <person name="Kitahashi Y."/>
            <person name="Uohara A."/>
        </authorList>
    </citation>
    <scope>NUCLEOTIDE SEQUENCE [LARGE SCALE GENOMIC DNA]</scope>
    <source>
        <strain evidence="4 5">NBRC 108638</strain>
    </source>
</reference>
<keyword evidence="2" id="KW-0472">Membrane</keyword>
<feature type="domain" description="Pyrrolo-quinoline quinone repeat" evidence="3">
    <location>
        <begin position="265"/>
        <end position="407"/>
    </location>
</feature>
<dbReference type="InterPro" id="IPR002372">
    <property type="entry name" value="PQQ_rpt_dom"/>
</dbReference>
<reference evidence="4 5" key="1">
    <citation type="submission" date="2020-03" db="EMBL/GenBank/DDBJ databases">
        <title>Whole genome shotgun sequence of Phytohabitans rumicis NBRC 108638.</title>
        <authorList>
            <person name="Komaki H."/>
            <person name="Tamura T."/>
        </authorList>
    </citation>
    <scope>NUCLEOTIDE SEQUENCE [LARGE SCALE GENOMIC DNA]</scope>
    <source>
        <strain evidence="4 5">NBRC 108638</strain>
    </source>
</reference>
<dbReference type="Proteomes" id="UP000482960">
    <property type="component" value="Unassembled WGS sequence"/>
</dbReference>
<feature type="transmembrane region" description="Helical" evidence="2">
    <location>
        <begin position="12"/>
        <end position="32"/>
    </location>
</feature>
<evidence type="ECO:0000313" key="5">
    <source>
        <dbReference type="Proteomes" id="UP000482960"/>
    </source>
</evidence>
<dbReference type="EMBL" id="BLPG01000001">
    <property type="protein sequence ID" value="GFJ90918.1"/>
    <property type="molecule type" value="Genomic_DNA"/>
</dbReference>
<keyword evidence="5" id="KW-1185">Reference proteome</keyword>